<dbReference type="AlphaFoldDB" id="A0A382I5S7"/>
<protein>
    <recommendedName>
        <fullName evidence="2">Glucosamine/galactosamine-6-phosphate isomerase domain-containing protein</fullName>
    </recommendedName>
</protein>
<evidence type="ECO:0008006" key="2">
    <source>
        <dbReference type="Google" id="ProtNLM"/>
    </source>
</evidence>
<dbReference type="GO" id="GO:0006044">
    <property type="term" value="P:N-acetylglucosamine metabolic process"/>
    <property type="evidence" value="ECO:0007669"/>
    <property type="project" value="InterPro"/>
</dbReference>
<organism evidence="1">
    <name type="scientific">marine metagenome</name>
    <dbReference type="NCBI Taxonomy" id="408172"/>
    <lineage>
        <taxon>unclassified sequences</taxon>
        <taxon>metagenomes</taxon>
        <taxon>ecological metagenomes</taxon>
    </lineage>
</organism>
<dbReference type="PANTHER" id="PTHR42892:SF1">
    <property type="entry name" value="GLUCOSAMINE-6-PHOSPHATE ISOMERASE"/>
    <property type="match status" value="1"/>
</dbReference>
<proteinExistence type="predicted"/>
<dbReference type="InterPro" id="IPR052960">
    <property type="entry name" value="GlcN6P_deaminase-like"/>
</dbReference>
<sequence>MDYSFSHCESTFIRNSKYQNSTTSIPYIIVDHYPDLGLLTALRFLEWVSENPEGVISLPTGKTPEYFIKWTQLLLSNWSDPELVTLRKKNGLKFDKKPDLTQLHFVQIDEFYPIDPSQTNSFYNYVQEFYVKGLGLKIDNGLFMNCDKIPRTAGKSLDEIFPDGLVDLSLRTRDPQNVLEKTQRDTISMVDQWCTEYEEKIWDLGGIGFFVGGIGPDGHIAFNIRGSDHNSTTRLTTTN</sequence>
<dbReference type="PROSITE" id="PS01161">
    <property type="entry name" value="GLC_GALNAC_ISOMERASE"/>
    <property type="match status" value="1"/>
</dbReference>
<reference evidence="1" key="1">
    <citation type="submission" date="2018-05" db="EMBL/GenBank/DDBJ databases">
        <authorList>
            <person name="Lanie J.A."/>
            <person name="Ng W.-L."/>
            <person name="Kazmierczak K.M."/>
            <person name="Andrzejewski T.M."/>
            <person name="Davidsen T.M."/>
            <person name="Wayne K.J."/>
            <person name="Tettelin H."/>
            <person name="Glass J.I."/>
            <person name="Rusch D."/>
            <person name="Podicherti R."/>
            <person name="Tsui H.-C.T."/>
            <person name="Winkler M.E."/>
        </authorList>
    </citation>
    <scope>NUCLEOTIDE SEQUENCE</scope>
</reference>
<accession>A0A382I5S7</accession>
<dbReference type="InterPro" id="IPR037171">
    <property type="entry name" value="NagB/RpiA_transferase-like"/>
</dbReference>
<feature type="non-terminal residue" evidence="1">
    <location>
        <position position="239"/>
    </location>
</feature>
<evidence type="ECO:0000313" key="1">
    <source>
        <dbReference type="EMBL" id="SVB94193.1"/>
    </source>
</evidence>
<dbReference type="EMBL" id="UINC01064993">
    <property type="protein sequence ID" value="SVB94193.1"/>
    <property type="molecule type" value="Genomic_DNA"/>
</dbReference>
<name>A0A382I5S7_9ZZZZ</name>
<dbReference type="Gene3D" id="3.40.50.1360">
    <property type="match status" value="1"/>
</dbReference>
<gene>
    <name evidence="1" type="ORF">METZ01_LOCUS247047</name>
</gene>
<dbReference type="InterPro" id="IPR018321">
    <property type="entry name" value="Glucosamine6P_isomerase_CS"/>
</dbReference>
<dbReference type="SUPFAM" id="SSF100950">
    <property type="entry name" value="NagB/RpiA/CoA transferase-like"/>
    <property type="match status" value="1"/>
</dbReference>
<dbReference type="GO" id="GO:0004342">
    <property type="term" value="F:glucosamine-6-phosphate deaminase activity"/>
    <property type="evidence" value="ECO:0007669"/>
    <property type="project" value="InterPro"/>
</dbReference>
<dbReference type="PANTHER" id="PTHR42892">
    <property type="entry name" value="GLUCOSAMINE-6-PHOSPHATE DEAMINASE-LIKE PROTEIN BT_0258-RELATED"/>
    <property type="match status" value="1"/>
</dbReference>